<dbReference type="Pfam" id="PF19050">
    <property type="entry name" value="PhoD_2"/>
    <property type="match status" value="2"/>
</dbReference>
<proteinExistence type="predicted"/>
<feature type="compositionally biased region" description="Pro residues" evidence="1">
    <location>
        <begin position="1"/>
        <end position="10"/>
    </location>
</feature>
<dbReference type="PANTHER" id="PTHR46689:SF1">
    <property type="entry name" value="PHOD-LIKE PHOSPHATASE DOMAIN-CONTAINING PROTEIN"/>
    <property type="match status" value="1"/>
</dbReference>
<accession>A0AAW1S8P4</accession>
<dbReference type="PANTHER" id="PTHR46689">
    <property type="entry name" value="MEMBRANE PROTEIN, PUTATIVE-RELATED"/>
    <property type="match status" value="1"/>
</dbReference>
<keyword evidence="4" id="KW-1185">Reference proteome</keyword>
<gene>
    <name evidence="3" type="ORF">WJX74_002243</name>
</gene>
<feature type="domain" description="PhoD-like phosphatase" evidence="2">
    <location>
        <begin position="523"/>
        <end position="681"/>
    </location>
</feature>
<feature type="compositionally biased region" description="Low complexity" evidence="1">
    <location>
        <begin position="23"/>
        <end position="33"/>
    </location>
</feature>
<feature type="region of interest" description="Disordered" evidence="1">
    <location>
        <begin position="727"/>
        <end position="772"/>
    </location>
</feature>
<feature type="compositionally biased region" description="Low complexity" evidence="1">
    <location>
        <begin position="736"/>
        <end position="746"/>
    </location>
</feature>
<feature type="domain" description="PhoD-like phosphatase" evidence="2">
    <location>
        <begin position="266"/>
        <end position="522"/>
    </location>
</feature>
<feature type="compositionally biased region" description="Low complexity" evidence="1">
    <location>
        <begin position="860"/>
        <end position="884"/>
    </location>
</feature>
<name>A0AAW1S8P4_9CHLO</name>
<comment type="caution">
    <text evidence="3">The sequence shown here is derived from an EMBL/GenBank/DDBJ whole genome shotgun (WGS) entry which is preliminary data.</text>
</comment>
<dbReference type="GO" id="GO:0016020">
    <property type="term" value="C:membrane"/>
    <property type="evidence" value="ECO:0007669"/>
    <property type="project" value="TreeGrafter"/>
</dbReference>
<dbReference type="AlphaFoldDB" id="A0AAW1S8P4"/>
<feature type="compositionally biased region" description="Polar residues" evidence="1">
    <location>
        <begin position="891"/>
        <end position="909"/>
    </location>
</feature>
<feature type="region of interest" description="Disordered" evidence="1">
    <location>
        <begin position="788"/>
        <end position="832"/>
    </location>
</feature>
<organism evidence="3 4">
    <name type="scientific">Apatococcus lobatus</name>
    <dbReference type="NCBI Taxonomy" id="904363"/>
    <lineage>
        <taxon>Eukaryota</taxon>
        <taxon>Viridiplantae</taxon>
        <taxon>Chlorophyta</taxon>
        <taxon>core chlorophytes</taxon>
        <taxon>Trebouxiophyceae</taxon>
        <taxon>Chlorellales</taxon>
        <taxon>Chlorellaceae</taxon>
        <taxon>Apatococcus</taxon>
    </lineage>
</organism>
<dbReference type="CDD" id="cd07389">
    <property type="entry name" value="MPP_PhoD"/>
    <property type="match status" value="1"/>
</dbReference>
<sequence length="931" mass="102581">MSGYPPPPPSYGGGQSYPPAPPAYGAASAYQQSGIPSQHQAPPVYGQQYPASQAQPGFAHQTPVQQYGGDQQFSSSQQYSTAPYQQAQGYQEQPYQHQQSFQQQTQGYQQQQQGFGGNMLGANGQTPAGNMTQGPAPGSDLHGGSMADGALSNQMDRDTAAQVPELAAQIPNEPVAGPYLQFINYNPQQYLWRASALIGMHMSVQGSPSVTLTDRDGPRQAPSVFIATAESWNYWRFHFDVVSKSAETRCEYQVHLPNNMQTSQTSQRYHFYVPAQRQQWHWAFHSCNGLSAGSDTDRWGVPHLWKDVLNRHAAGPLHALVGGGDQIYNDAVWKTAPLLAWLDIPDHKERYEVAFSPEMEKACMKYYSEHYREHFATPVMRDVLACIPQINIWDDHDIFDGWGSYPEPLQMCHVFQGVYRVARLFYLLFQHQTTLDRREEVDLFGPPATFSFIRLLGPSVAVLGPDSRAQRTKKQVISSQAYDDIFSRLGQMPLTVKHLITVTTVPVIFPKLPASEQVFAVIDSLPVVKGAMQKTGVGKGILDRFGNADLLDDIVDHWDASSHLHERRMLIQRLQTLCLNRQLRVTFISGDVHLAAVGRLYTNPKVAHLRNDHRFMTQIVSSAVWNHPPPGTLCTLMEKSNKSSKLDGKTKEKMVKIFTDQPNKKLLDRRNWCEVSYRPAVQEKNRWGSVGKEDWGNLVFSLRVEDPDAQLRPPAVYDTIIPSYVQSGRESGSGGASAAPEPLPLGRWSNPEPRVSSTTPPAPAGPTGSGSYAYPGADAPYVNTAGQTVPTYGASPPQQVQYGNPSYSNQAPQYPAYPPAGSHSDPLSNFSQLNLNSTAGGYGSSASYANASTPSYHGNPSQASQSPQHPQYGQAGQQGSYQQAPVAQPGLYNQGSGNYQQQTHMQSYPSFPPNAGYNQQGHMPAPGGSYY</sequence>
<dbReference type="InterPro" id="IPR018946">
    <property type="entry name" value="PhoD-like_MPP"/>
</dbReference>
<evidence type="ECO:0000313" key="3">
    <source>
        <dbReference type="EMBL" id="KAK9842775.1"/>
    </source>
</evidence>
<feature type="region of interest" description="Disordered" evidence="1">
    <location>
        <begin position="1"/>
        <end position="158"/>
    </location>
</feature>
<evidence type="ECO:0000259" key="2">
    <source>
        <dbReference type="Pfam" id="PF19050"/>
    </source>
</evidence>
<dbReference type="InterPro" id="IPR038607">
    <property type="entry name" value="PhoD-like_sf"/>
</dbReference>
<evidence type="ECO:0000313" key="4">
    <source>
        <dbReference type="Proteomes" id="UP001438707"/>
    </source>
</evidence>
<dbReference type="InterPro" id="IPR043904">
    <property type="entry name" value="PhoD_2-like"/>
</dbReference>
<feature type="compositionally biased region" description="Polar residues" evidence="1">
    <location>
        <begin position="788"/>
        <end position="809"/>
    </location>
</feature>
<feature type="compositionally biased region" description="Polar residues" evidence="1">
    <location>
        <begin position="123"/>
        <end position="133"/>
    </location>
</feature>
<feature type="compositionally biased region" description="Polar residues" evidence="1">
    <location>
        <begin position="62"/>
        <end position="83"/>
    </location>
</feature>
<protein>
    <recommendedName>
        <fullName evidence="2">PhoD-like phosphatase domain-containing protein</fullName>
    </recommendedName>
</protein>
<dbReference type="EMBL" id="JALJOS010000002">
    <property type="protein sequence ID" value="KAK9842775.1"/>
    <property type="molecule type" value="Genomic_DNA"/>
</dbReference>
<feature type="region of interest" description="Disordered" evidence="1">
    <location>
        <begin position="850"/>
        <end position="931"/>
    </location>
</feature>
<reference evidence="3 4" key="1">
    <citation type="journal article" date="2024" name="Nat. Commun.">
        <title>Phylogenomics reveals the evolutionary origins of lichenization in chlorophyte algae.</title>
        <authorList>
            <person name="Puginier C."/>
            <person name="Libourel C."/>
            <person name="Otte J."/>
            <person name="Skaloud P."/>
            <person name="Haon M."/>
            <person name="Grisel S."/>
            <person name="Petersen M."/>
            <person name="Berrin J.G."/>
            <person name="Delaux P.M."/>
            <person name="Dal Grande F."/>
            <person name="Keller J."/>
        </authorList>
    </citation>
    <scope>NUCLEOTIDE SEQUENCE [LARGE SCALE GENOMIC DNA]</scope>
    <source>
        <strain evidence="3 4">SAG 2145</strain>
    </source>
</reference>
<dbReference type="Proteomes" id="UP001438707">
    <property type="component" value="Unassembled WGS sequence"/>
</dbReference>
<dbReference type="Gene3D" id="3.60.21.70">
    <property type="entry name" value="PhoD-like phosphatase"/>
    <property type="match status" value="1"/>
</dbReference>
<evidence type="ECO:0000256" key="1">
    <source>
        <dbReference type="SAM" id="MobiDB-lite"/>
    </source>
</evidence>
<feature type="compositionally biased region" description="Low complexity" evidence="1">
    <location>
        <begin position="84"/>
        <end position="113"/>
    </location>
</feature>